<dbReference type="Gene3D" id="2.120.10.30">
    <property type="entry name" value="TolB, C-terminal domain"/>
    <property type="match status" value="1"/>
</dbReference>
<organism evidence="2 3">
    <name type="scientific">Effrenium voratum</name>
    <dbReference type="NCBI Taxonomy" id="2562239"/>
    <lineage>
        <taxon>Eukaryota</taxon>
        <taxon>Sar</taxon>
        <taxon>Alveolata</taxon>
        <taxon>Dinophyceae</taxon>
        <taxon>Suessiales</taxon>
        <taxon>Symbiodiniaceae</taxon>
        <taxon>Effrenium</taxon>
    </lineage>
</organism>
<evidence type="ECO:0000313" key="2">
    <source>
        <dbReference type="EMBL" id="CAJ1377304.1"/>
    </source>
</evidence>
<protein>
    <recommendedName>
        <fullName evidence="4">SMP-30/Gluconolactonase/LRE-like region domain-containing protein</fullName>
    </recommendedName>
</protein>
<dbReference type="SUPFAM" id="SSF63825">
    <property type="entry name" value="YWTD domain"/>
    <property type="match status" value="1"/>
</dbReference>
<sequence length="352" mass="37922">MALGPLVGSIGILAAVALLLSRETGYERPDRFIIATSAGTPNVLWARMPSFQDMTLPVKDQAVPAAEILIDGAASRCTGWTCSADSDRGLKEPSGLALFQKGGGSAWLYVSDPKVGFVYRYEVSRTWRGTLQVGPQQLVASNLKDKAHWLAVDSYGNLFYTDSEAGTISMISAEDMYKHMPEGRTVLSAEKTEFVAGPAGLAADSTSLYWANLKGDQATGTLVQAQANDKKQATILAGNRDMYQAIVKDICLAGENVFFTGDGKSLFAVKADGSSNVTEIAHLQQPAGCVYDQETTLFVADREDNAIYSLPANMGTLHKVKRVRKVASLDSPHQIAIFFGPSSNKFLQHLSE</sequence>
<accession>A0AA36HZE9</accession>
<proteinExistence type="predicted"/>
<reference evidence="2" key="1">
    <citation type="submission" date="2023-08" db="EMBL/GenBank/DDBJ databases">
        <authorList>
            <person name="Chen Y."/>
            <person name="Shah S."/>
            <person name="Dougan E. K."/>
            <person name="Thang M."/>
            <person name="Chan C."/>
        </authorList>
    </citation>
    <scope>NUCLEOTIDE SEQUENCE</scope>
</reference>
<comment type="caution">
    <text evidence="2">The sequence shown here is derived from an EMBL/GenBank/DDBJ whole genome shotgun (WGS) entry which is preliminary data.</text>
</comment>
<dbReference type="Proteomes" id="UP001178507">
    <property type="component" value="Unassembled WGS sequence"/>
</dbReference>
<dbReference type="AlphaFoldDB" id="A0AA36HZE9"/>
<dbReference type="SUPFAM" id="SSF63829">
    <property type="entry name" value="Calcium-dependent phosphotriesterase"/>
    <property type="match status" value="1"/>
</dbReference>
<feature type="chain" id="PRO_5041314369" description="SMP-30/Gluconolactonase/LRE-like region domain-containing protein" evidence="1">
    <location>
        <begin position="22"/>
        <end position="352"/>
    </location>
</feature>
<evidence type="ECO:0000313" key="3">
    <source>
        <dbReference type="Proteomes" id="UP001178507"/>
    </source>
</evidence>
<keyword evidence="3" id="KW-1185">Reference proteome</keyword>
<dbReference type="EMBL" id="CAUJNA010000453">
    <property type="protein sequence ID" value="CAJ1377304.1"/>
    <property type="molecule type" value="Genomic_DNA"/>
</dbReference>
<keyword evidence="1" id="KW-0732">Signal</keyword>
<name>A0AA36HZE9_9DINO</name>
<evidence type="ECO:0008006" key="4">
    <source>
        <dbReference type="Google" id="ProtNLM"/>
    </source>
</evidence>
<evidence type="ECO:0000256" key="1">
    <source>
        <dbReference type="SAM" id="SignalP"/>
    </source>
</evidence>
<gene>
    <name evidence="2" type="ORF">EVOR1521_LOCUS6139</name>
</gene>
<dbReference type="InterPro" id="IPR011042">
    <property type="entry name" value="6-blade_b-propeller_TolB-like"/>
</dbReference>
<feature type="signal peptide" evidence="1">
    <location>
        <begin position="1"/>
        <end position="21"/>
    </location>
</feature>